<proteinExistence type="predicted"/>
<dbReference type="AlphaFoldDB" id="A0A2P2R0A1"/>
<sequence length="33" mass="3869">MLRRASRNPKWPLIEPGHKKNAYFFLAVIMALV</sequence>
<organism evidence="1">
    <name type="scientific">Rhizophora mucronata</name>
    <name type="common">Asiatic mangrove</name>
    <dbReference type="NCBI Taxonomy" id="61149"/>
    <lineage>
        <taxon>Eukaryota</taxon>
        <taxon>Viridiplantae</taxon>
        <taxon>Streptophyta</taxon>
        <taxon>Embryophyta</taxon>
        <taxon>Tracheophyta</taxon>
        <taxon>Spermatophyta</taxon>
        <taxon>Magnoliopsida</taxon>
        <taxon>eudicotyledons</taxon>
        <taxon>Gunneridae</taxon>
        <taxon>Pentapetalae</taxon>
        <taxon>rosids</taxon>
        <taxon>fabids</taxon>
        <taxon>Malpighiales</taxon>
        <taxon>Rhizophoraceae</taxon>
        <taxon>Rhizophora</taxon>
    </lineage>
</organism>
<evidence type="ECO:0000313" key="1">
    <source>
        <dbReference type="EMBL" id="MBX72581.1"/>
    </source>
</evidence>
<name>A0A2P2R0A1_RHIMU</name>
<accession>A0A2P2R0A1</accession>
<protein>
    <submittedName>
        <fullName evidence="1">Uncharacterized protein</fullName>
    </submittedName>
</protein>
<reference evidence="1" key="1">
    <citation type="submission" date="2018-02" db="EMBL/GenBank/DDBJ databases">
        <title>Rhizophora mucronata_Transcriptome.</title>
        <authorList>
            <person name="Meera S.P."/>
            <person name="Sreeshan A."/>
            <person name="Augustine A."/>
        </authorList>
    </citation>
    <scope>NUCLEOTIDE SEQUENCE</scope>
    <source>
        <tissue evidence="1">Leaf</tissue>
    </source>
</reference>
<dbReference type="EMBL" id="GGEC01092097">
    <property type="protein sequence ID" value="MBX72581.1"/>
    <property type="molecule type" value="Transcribed_RNA"/>
</dbReference>